<dbReference type="InterPro" id="IPR038257">
    <property type="entry name" value="CRISPR-assoc_Cas3_HD_sf"/>
</dbReference>
<evidence type="ECO:0000313" key="13">
    <source>
        <dbReference type="Proteomes" id="UP000198650"/>
    </source>
</evidence>
<feature type="domain" description="HD Cas3-type" evidence="11">
    <location>
        <begin position="5"/>
        <end position="231"/>
    </location>
</feature>
<dbReference type="STRING" id="186116.SAMN05192569_101044"/>
<dbReference type="GO" id="GO:0004386">
    <property type="term" value="F:helicase activity"/>
    <property type="evidence" value="ECO:0007669"/>
    <property type="project" value="UniProtKB-KW"/>
</dbReference>
<dbReference type="Proteomes" id="UP000198650">
    <property type="component" value="Unassembled WGS sequence"/>
</dbReference>
<dbReference type="NCBIfam" id="TIGR01596">
    <property type="entry name" value="cas3_HD"/>
    <property type="match status" value="1"/>
</dbReference>
<evidence type="ECO:0000256" key="4">
    <source>
        <dbReference type="ARBA" id="ARBA00022723"/>
    </source>
</evidence>
<dbReference type="InterPro" id="IPR001650">
    <property type="entry name" value="Helicase_C-like"/>
</dbReference>
<dbReference type="AlphaFoldDB" id="A0A1I0T208"/>
<evidence type="ECO:0000256" key="6">
    <source>
        <dbReference type="ARBA" id="ARBA00022801"/>
    </source>
</evidence>
<dbReference type="GO" id="GO:0005524">
    <property type="term" value="F:ATP binding"/>
    <property type="evidence" value="ECO:0007669"/>
    <property type="project" value="UniProtKB-KW"/>
</dbReference>
<dbReference type="InterPro" id="IPR054712">
    <property type="entry name" value="Cas3-like_dom"/>
</dbReference>
<dbReference type="SUPFAM" id="SSF52540">
    <property type="entry name" value="P-loop containing nucleoside triphosphate hydrolases"/>
    <property type="match status" value="1"/>
</dbReference>
<protein>
    <submittedName>
        <fullName evidence="12">CRISPR-associated helicase, Cas3 family</fullName>
    </submittedName>
</protein>
<dbReference type="GO" id="GO:0003676">
    <property type="term" value="F:nucleic acid binding"/>
    <property type="evidence" value="ECO:0007669"/>
    <property type="project" value="InterPro"/>
</dbReference>
<accession>A0A1I0T208</accession>
<name>A0A1I0T208_9BACL</name>
<dbReference type="InterPro" id="IPR011545">
    <property type="entry name" value="DEAD/DEAH_box_helicase_dom"/>
</dbReference>
<keyword evidence="13" id="KW-1185">Reference proteome</keyword>
<dbReference type="EMBL" id="FOJS01000010">
    <property type="protein sequence ID" value="SFA45824.1"/>
    <property type="molecule type" value="Genomic_DNA"/>
</dbReference>
<gene>
    <name evidence="12" type="ORF">SAMN05192569_101044</name>
</gene>
<dbReference type="Gene3D" id="1.10.3210.30">
    <property type="match status" value="1"/>
</dbReference>
<organism evidence="12 13">
    <name type="scientific">Parageobacillus thermantarcticus</name>
    <dbReference type="NCBI Taxonomy" id="186116"/>
    <lineage>
        <taxon>Bacteria</taxon>
        <taxon>Bacillati</taxon>
        <taxon>Bacillota</taxon>
        <taxon>Bacilli</taxon>
        <taxon>Bacillales</taxon>
        <taxon>Anoxybacillaceae</taxon>
        <taxon>Parageobacillus</taxon>
    </lineage>
</organism>
<keyword evidence="7" id="KW-0347">Helicase</keyword>
<dbReference type="GO" id="GO:0051607">
    <property type="term" value="P:defense response to virus"/>
    <property type="evidence" value="ECO:0007669"/>
    <property type="project" value="UniProtKB-KW"/>
</dbReference>
<keyword evidence="5" id="KW-0547">Nucleotide-binding</keyword>
<evidence type="ECO:0000256" key="5">
    <source>
        <dbReference type="ARBA" id="ARBA00022741"/>
    </source>
</evidence>
<dbReference type="SMART" id="SM00490">
    <property type="entry name" value="HELICc"/>
    <property type="match status" value="1"/>
</dbReference>
<dbReference type="Gene3D" id="3.40.50.300">
    <property type="entry name" value="P-loop containing nucleotide triphosphate hydrolases"/>
    <property type="match status" value="2"/>
</dbReference>
<dbReference type="NCBIfam" id="TIGR01587">
    <property type="entry name" value="cas3_core"/>
    <property type="match status" value="1"/>
</dbReference>
<dbReference type="GO" id="GO:0004518">
    <property type="term" value="F:nuclease activity"/>
    <property type="evidence" value="ECO:0007669"/>
    <property type="project" value="UniProtKB-KW"/>
</dbReference>
<evidence type="ECO:0000313" key="12">
    <source>
        <dbReference type="EMBL" id="SFA45824.1"/>
    </source>
</evidence>
<evidence type="ECO:0000259" key="10">
    <source>
        <dbReference type="PROSITE" id="PS51194"/>
    </source>
</evidence>
<dbReference type="GO" id="GO:0046872">
    <property type="term" value="F:metal ion binding"/>
    <property type="evidence" value="ECO:0007669"/>
    <property type="project" value="UniProtKB-KW"/>
</dbReference>
<dbReference type="Pfam" id="PF00270">
    <property type="entry name" value="DEAD"/>
    <property type="match status" value="1"/>
</dbReference>
<keyword evidence="4" id="KW-0479">Metal-binding</keyword>
<comment type="similarity">
    <text evidence="1">In the N-terminal section; belongs to the CRISPR-associated nuclease Cas3-HD family.</text>
</comment>
<comment type="similarity">
    <text evidence="2">In the central section; belongs to the CRISPR-associated helicase Cas3 family.</text>
</comment>
<evidence type="ECO:0000256" key="7">
    <source>
        <dbReference type="ARBA" id="ARBA00022806"/>
    </source>
</evidence>
<evidence type="ECO:0000256" key="8">
    <source>
        <dbReference type="ARBA" id="ARBA00022840"/>
    </source>
</evidence>
<dbReference type="PROSITE" id="PS51643">
    <property type="entry name" value="HD_CAS3"/>
    <property type="match status" value="1"/>
</dbReference>
<dbReference type="OrthoDB" id="9810236at2"/>
<evidence type="ECO:0000256" key="1">
    <source>
        <dbReference type="ARBA" id="ARBA00006847"/>
    </source>
</evidence>
<dbReference type="GO" id="GO:0016787">
    <property type="term" value="F:hydrolase activity"/>
    <property type="evidence" value="ECO:0007669"/>
    <property type="project" value="UniProtKB-KW"/>
</dbReference>
<reference evidence="13" key="1">
    <citation type="submission" date="2016-10" db="EMBL/GenBank/DDBJ databases">
        <authorList>
            <person name="Varghese N."/>
            <person name="Submissions S."/>
        </authorList>
    </citation>
    <scope>NUCLEOTIDE SEQUENCE [LARGE SCALE GENOMIC DNA]</scope>
    <source>
        <strain evidence="13">M1</strain>
    </source>
</reference>
<dbReference type="InterPro" id="IPR006483">
    <property type="entry name" value="CRISPR-assoc_Cas3_HD"/>
</dbReference>
<feature type="domain" description="Helicase C-terminal" evidence="10">
    <location>
        <begin position="512"/>
        <end position="669"/>
    </location>
</feature>
<keyword evidence="9" id="KW-0051">Antiviral defense</keyword>
<dbReference type="RefSeq" id="WP_090948733.1">
    <property type="nucleotide sequence ID" value="NZ_FOJS01000010.1"/>
</dbReference>
<evidence type="ECO:0000256" key="3">
    <source>
        <dbReference type="ARBA" id="ARBA00022722"/>
    </source>
</evidence>
<dbReference type="InterPro" id="IPR027417">
    <property type="entry name" value="P-loop_NTPase"/>
</dbReference>
<dbReference type="InterPro" id="IPR006474">
    <property type="entry name" value="Helicase_Cas3_CRISPR-ass_core"/>
</dbReference>
<sequence length="828" mass="96911">MYLSHNNPDKKLTVHLKEVYEYSRDMLQHVPLSDENRDMLEYISKIIAVAHDFGKYLSYFQDYLRTGETNGDLHHHSFISAVFAAHLLRHPANLNASWSEFAPLLGYFVVMHHHGNLRDISLDVTKSSHIAENTVQDSLYYRVKTLKHQITDIKQHASSIISDLSSLWNELSIPLSLSDELYHFLQDYEKAFDEVYRQYYLISKRRKPELTRELYYYALLLYSVLIDADKLSAANIERKPRIHIPAHLVDQYREANFDVKATEGTNGWRNRMYNVVMERIEELFKTKPEQRLFTLTAPTGAGKTLLSLSVALKWRAQAERKYGYSPKIIYALPFTSVIDQNEKVIRDLLSQLDDFHANEQRYLVKHHHLSAFQYRTENEELPLRQALLLTESWEAELIVTTFVQLFHTLIGYENRALKKFHQIAGSIIILDEIQNVPMEYWPLLRSVLYKMAKLFSCKILLLTATQPLIFPEGETVELLESELVKPMDFFKEMERVELHWLGGDKGAYSPAEWIELFQNHFEDGRTYLAIFNTIKTSIEIYEGIKEWLKERGYAVIYLSTNIVPCERKRRIERIRQQLLKEKKKVVVISTQVVEAGVDVDFDVVYRDLGPIDSIVQAAGRCNRNGKLHELGKVYITPIERDGKLESQYVYGTVHTKIAKEVLPKTAVSEHQFFEIITQYFTSVQSNKAFTASDGIIKAMEELKFDAKDKQRSKNDPKYISEFRLIEDAHQAVDVFVEVDDHAMDIWQQYIEKVVEEKDFETRFENYLRLKKDLRQYVISAPIKLVKNLGRDLYEKTRMIHLSNDILNQYYNSEYGLIRTSEMVDAWIM</sequence>
<evidence type="ECO:0000259" key="11">
    <source>
        <dbReference type="PROSITE" id="PS51643"/>
    </source>
</evidence>
<keyword evidence="3" id="KW-0540">Nuclease</keyword>
<dbReference type="CDD" id="cd09641">
    <property type="entry name" value="Cas3''_I"/>
    <property type="match status" value="1"/>
</dbReference>
<dbReference type="Pfam" id="PF22590">
    <property type="entry name" value="Cas3-like_C_2"/>
    <property type="match status" value="1"/>
</dbReference>
<evidence type="ECO:0000256" key="2">
    <source>
        <dbReference type="ARBA" id="ARBA00009046"/>
    </source>
</evidence>
<evidence type="ECO:0000256" key="9">
    <source>
        <dbReference type="ARBA" id="ARBA00023118"/>
    </source>
</evidence>
<keyword evidence="8" id="KW-0067">ATP-binding</keyword>
<dbReference type="PROSITE" id="PS51194">
    <property type="entry name" value="HELICASE_CTER"/>
    <property type="match status" value="1"/>
</dbReference>
<keyword evidence="6" id="KW-0378">Hydrolase</keyword>
<proteinExistence type="inferred from homology"/>
<dbReference type="CDD" id="cd17930">
    <property type="entry name" value="DEXHc_cas3"/>
    <property type="match status" value="1"/>
</dbReference>